<dbReference type="EMBL" id="WTUZ01000022">
    <property type="protein sequence ID" value="MZQ85324.1"/>
    <property type="molecule type" value="Genomic_DNA"/>
</dbReference>
<keyword evidence="1" id="KW-0677">Repeat</keyword>
<gene>
    <name evidence="5" type="ORF">GQF01_24715</name>
</gene>
<dbReference type="InterPro" id="IPR056441">
    <property type="entry name" value="Beta-barrel_GLAA-B_II"/>
</dbReference>
<organism evidence="5 6">
    <name type="scientific">Paenibacillus silvestris</name>
    <dbReference type="NCBI Taxonomy" id="2606219"/>
    <lineage>
        <taxon>Bacteria</taxon>
        <taxon>Bacillati</taxon>
        <taxon>Bacillota</taxon>
        <taxon>Bacilli</taxon>
        <taxon>Bacillales</taxon>
        <taxon>Paenibacillaceae</taxon>
        <taxon>Paenibacillus</taxon>
    </lineage>
</organism>
<dbReference type="PROSITE" id="PS50231">
    <property type="entry name" value="RICIN_B_LECTIN"/>
    <property type="match status" value="1"/>
</dbReference>
<dbReference type="GO" id="GO:0016798">
    <property type="term" value="F:hydrolase activity, acting on glycosyl bonds"/>
    <property type="evidence" value="ECO:0007669"/>
    <property type="project" value="UniProtKB-KW"/>
</dbReference>
<dbReference type="Pfam" id="PF00754">
    <property type="entry name" value="F5_F8_type_C"/>
    <property type="match status" value="1"/>
</dbReference>
<dbReference type="SUPFAM" id="SSF51126">
    <property type="entry name" value="Pectin lyase-like"/>
    <property type="match status" value="1"/>
</dbReference>
<keyword evidence="6" id="KW-1185">Reference proteome</keyword>
<dbReference type="PROSITE" id="PS50022">
    <property type="entry name" value="FA58C_3"/>
    <property type="match status" value="1"/>
</dbReference>
<evidence type="ECO:0000256" key="1">
    <source>
        <dbReference type="ARBA" id="ARBA00022737"/>
    </source>
</evidence>
<dbReference type="Gene3D" id="2.60.120.260">
    <property type="entry name" value="Galactose-binding domain-like"/>
    <property type="match status" value="2"/>
</dbReference>
<dbReference type="InterPro" id="IPR035992">
    <property type="entry name" value="Ricin_B-like_lectins"/>
</dbReference>
<sequence>MVLLQNRHAVQHMIAMVIFMALFIQITLPEGSVNAIGSDPFDQKTFNITVQHSKLKMDVSGGSGLNGAAILQMPANTATNQQWTFSSTTPGYYKIISKSSSKALVVKNASTAEGAKIIQHTYSDDATYNDEWSVIDAGNGYYQLKNRLSNKVIEIPDSSLKSETQFVQRTASTGNNQRFEIAFDRTVNDNTTGTGHDQFAYSSGWDYSLEQNAFSSDNHYSNITNSTVTITFIGTKVRLYGAKNSNQGIAAISVDNGPETMVDMYSLSRMDQFLLFESANLSTSQEHTLKIRVTGNKNASASNTYLSIDRVDILSRVTSDLTPEHNYTQRTETINGVNHSVITLNYTGYDAGDSVRAAIQAVKAAPKPVILDFPTGTYHFRATTANQVQYYISNASTTEQTPDGWRRVGLLFKDIQDLTIRGNGSTLMFHGVMTPIVFDHATNAKVNGINIDFNRPVVSEMTITEVGSNYVRASIHADTWYYIQSNQLVWMGEENWTQNGTQNVKAVQEYKPATKETWRVGNPLIGVTSTQDLGNRIVQFNYSSAPNLTVGNTFQLRDTARREQGALIYRSKDIVWNDVNFYAAPGLGIISQYSENLTLNRLYFAPKVGSGRTNASMADFLQVSGSKGNFVVDDSYFAGAHDDAINVHGTHLQVVQIPAYNQVKVQFMHNESWGFDAFAIGDTIEYINKSTLLSKQSAVVTGVTHVNDTQILLTLDRTVPSFVTVNEYVVENTTWTPNVTIKNSSFETIPTRGILLTTRGSILVENNTFNRMPMSALLIADDANSWYESGMVKNVMIKNNIFNNNGNSVISIQPSTSLTNPDKTVHSNIVIDGNQFIKSTGDSKIYAKSVNGFTFINNSANQGGIEMNLDKSRGIIVMGNSFAQSNVTKKITMNNMYTIEGTIGENQGFVVTQTNTITPIAWESNDIPQVLMTATASSSHSGNEASKAVDGDRSTVWHSEWSPMANLPQSILIDLGSSYSITKLRYLPWQNGNSNGNITSYQIATSTNGSSFTTVASGTWADNNSEKSAVFNHVTARFIKLTATASHGGFASATEINVVHN</sequence>
<comment type="caution">
    <text evidence="5">The sequence shown here is derived from an EMBL/GenBank/DDBJ whole genome shotgun (WGS) entry which is preliminary data.</text>
</comment>
<dbReference type="SUPFAM" id="SSF49785">
    <property type="entry name" value="Galactose-binding domain-like"/>
    <property type="match status" value="1"/>
</dbReference>
<keyword evidence="3" id="KW-0326">Glycosidase</keyword>
<dbReference type="Pfam" id="PF23764">
    <property type="entry name" value="Beta-barrel_GLAA-B_II"/>
    <property type="match status" value="1"/>
</dbReference>
<evidence type="ECO:0000256" key="3">
    <source>
        <dbReference type="ARBA" id="ARBA00023295"/>
    </source>
</evidence>
<dbReference type="Gene3D" id="2.80.10.50">
    <property type="match status" value="1"/>
</dbReference>
<reference evidence="5 6" key="1">
    <citation type="submission" date="2019-12" db="EMBL/GenBank/DDBJ databases">
        <title>Paenibacillus sp. nov. sp. isolated from soil.</title>
        <authorList>
            <person name="Kim J."/>
            <person name="Jeong S.E."/>
            <person name="Jung H.S."/>
            <person name="Jeon C.O."/>
        </authorList>
    </citation>
    <scope>NUCLEOTIDE SEQUENCE [LARGE SCALE GENOMIC DNA]</scope>
    <source>
        <strain evidence="5 6">5J-6</strain>
    </source>
</reference>
<dbReference type="RefSeq" id="WP_161409460.1">
    <property type="nucleotide sequence ID" value="NZ_WTUZ01000022.1"/>
</dbReference>
<evidence type="ECO:0000256" key="2">
    <source>
        <dbReference type="ARBA" id="ARBA00022801"/>
    </source>
</evidence>
<dbReference type="Proteomes" id="UP000481087">
    <property type="component" value="Unassembled WGS sequence"/>
</dbReference>
<evidence type="ECO:0000259" key="4">
    <source>
        <dbReference type="PROSITE" id="PS50022"/>
    </source>
</evidence>
<evidence type="ECO:0000313" key="5">
    <source>
        <dbReference type="EMBL" id="MZQ85324.1"/>
    </source>
</evidence>
<dbReference type="AlphaFoldDB" id="A0A6L8V529"/>
<name>A0A6L8V529_9BACL</name>
<dbReference type="CDD" id="cd00161">
    <property type="entry name" value="beta-trefoil_Ricin-like"/>
    <property type="match status" value="1"/>
</dbReference>
<proteinExistence type="predicted"/>
<accession>A0A6L8V529</accession>
<dbReference type="InterPro" id="IPR008979">
    <property type="entry name" value="Galactose-bd-like_sf"/>
</dbReference>
<dbReference type="InterPro" id="IPR000772">
    <property type="entry name" value="Ricin_B_lectin"/>
</dbReference>
<dbReference type="SUPFAM" id="SSF50370">
    <property type="entry name" value="Ricin B-like lectins"/>
    <property type="match status" value="1"/>
</dbReference>
<dbReference type="InterPro" id="IPR000421">
    <property type="entry name" value="FA58C"/>
</dbReference>
<dbReference type="InterPro" id="IPR011050">
    <property type="entry name" value="Pectin_lyase_fold/virulence"/>
</dbReference>
<dbReference type="Pfam" id="PF14200">
    <property type="entry name" value="RicinB_lectin_2"/>
    <property type="match status" value="2"/>
</dbReference>
<evidence type="ECO:0000313" key="6">
    <source>
        <dbReference type="Proteomes" id="UP000481087"/>
    </source>
</evidence>
<keyword evidence="2" id="KW-0378">Hydrolase</keyword>
<feature type="domain" description="F5/8 type C" evidence="4">
    <location>
        <begin position="914"/>
        <end position="1061"/>
    </location>
</feature>
<protein>
    <recommendedName>
        <fullName evidence="4">F5/8 type C domain-containing protein</fullName>
    </recommendedName>
</protein>